<dbReference type="RefSeq" id="XP_028533288.1">
    <property type="nucleotide sequence ID" value="XM_028676839.1"/>
</dbReference>
<dbReference type="PANTHER" id="PTHR15231:SF1">
    <property type="entry name" value="PHOSPHATIDYLINOSITOL N-ACETYLGLUCOSAMINYLTRANSFERASE SUBUNIT H"/>
    <property type="match status" value="1"/>
</dbReference>
<feature type="domain" description="Phosphatidylinositol N-acetylglucosaminyltransferase subunit H conserved" evidence="4">
    <location>
        <begin position="80"/>
        <end position="140"/>
    </location>
</feature>
<evidence type="ECO:0000313" key="6">
    <source>
        <dbReference type="Proteomes" id="UP000220158"/>
    </source>
</evidence>
<proteinExistence type="inferred from homology"/>
<gene>
    <name evidence="5" type="primary">PIGH</name>
    <name evidence="5" type="ORF">PRELSG_0938800</name>
</gene>
<dbReference type="OMA" id="YIFEICP"/>
<dbReference type="GeneID" id="39736401"/>
<evidence type="ECO:0000313" key="5">
    <source>
        <dbReference type="EMBL" id="CRH00285.1"/>
    </source>
</evidence>
<keyword evidence="5" id="KW-0808">Transferase</keyword>
<dbReference type="GO" id="GO:0000506">
    <property type="term" value="C:glycosylphosphatidylinositol-N-acetylglucosaminyltransferase (GPI-GnT) complex"/>
    <property type="evidence" value="ECO:0007669"/>
    <property type="project" value="InterPro"/>
</dbReference>
<dbReference type="UniPathway" id="UPA00196"/>
<keyword evidence="3" id="KW-0472">Membrane</keyword>
<dbReference type="GO" id="GO:0016757">
    <property type="term" value="F:glycosyltransferase activity"/>
    <property type="evidence" value="ECO:0007669"/>
    <property type="project" value="UniProtKB-KW"/>
</dbReference>
<dbReference type="InterPro" id="IPR019328">
    <property type="entry name" value="PIGH-H_dom"/>
</dbReference>
<comment type="pathway">
    <text evidence="1">Glycolipid biosynthesis; glycosylphosphatidylinositol-anchor biosynthesis.</text>
</comment>
<dbReference type="GO" id="GO:0006506">
    <property type="term" value="P:GPI anchor biosynthetic process"/>
    <property type="evidence" value="ECO:0007669"/>
    <property type="project" value="UniProtKB-UniPathway"/>
</dbReference>
<keyword evidence="5" id="KW-0328">Glycosyltransferase</keyword>
<dbReference type="InterPro" id="IPR044215">
    <property type="entry name" value="PIG-H"/>
</dbReference>
<dbReference type="Proteomes" id="UP000220158">
    <property type="component" value="Chromosome 9"/>
</dbReference>
<dbReference type="VEuPathDB" id="PlasmoDB:PRELSG_0938800"/>
<organism evidence="5 6">
    <name type="scientific">Plasmodium relictum</name>
    <dbReference type="NCBI Taxonomy" id="85471"/>
    <lineage>
        <taxon>Eukaryota</taxon>
        <taxon>Sar</taxon>
        <taxon>Alveolata</taxon>
        <taxon>Apicomplexa</taxon>
        <taxon>Aconoidasida</taxon>
        <taxon>Haemosporida</taxon>
        <taxon>Plasmodiidae</taxon>
        <taxon>Plasmodium</taxon>
        <taxon>Plasmodium (Haemamoeba)</taxon>
    </lineage>
</organism>
<dbReference type="EMBL" id="LN835304">
    <property type="protein sequence ID" value="CRH00285.1"/>
    <property type="molecule type" value="Genomic_DNA"/>
</dbReference>
<feature type="transmembrane region" description="Helical" evidence="3">
    <location>
        <begin position="26"/>
        <end position="44"/>
    </location>
</feature>
<evidence type="ECO:0000259" key="4">
    <source>
        <dbReference type="Pfam" id="PF10181"/>
    </source>
</evidence>
<dbReference type="PANTHER" id="PTHR15231">
    <property type="entry name" value="PHOSPHATIDYLINOSITOL N-ACETYLGLUCOSAMINYLTRANSFERASE SUBUNIT H"/>
    <property type="match status" value="1"/>
</dbReference>
<dbReference type="AlphaFoldDB" id="A0A1J1H6X0"/>
<name>A0A1J1H6X0_PLARL</name>
<dbReference type="OrthoDB" id="6256716at2759"/>
<dbReference type="KEGG" id="prel:PRELSG_0938800"/>
<keyword evidence="3" id="KW-0812">Transmembrane</keyword>
<reference evidence="5 6" key="1">
    <citation type="submission" date="2015-04" db="EMBL/GenBank/DDBJ databases">
        <authorList>
            <consortium name="Pathogen Informatics"/>
        </authorList>
    </citation>
    <scope>NUCLEOTIDE SEQUENCE [LARGE SCALE GENOMIC DNA]</scope>
    <source>
        <strain evidence="5 6">SGS1</strain>
    </source>
</reference>
<feature type="transmembrane region" description="Helical" evidence="3">
    <location>
        <begin position="56"/>
        <end position="73"/>
    </location>
</feature>
<evidence type="ECO:0000256" key="1">
    <source>
        <dbReference type="ARBA" id="ARBA00004687"/>
    </source>
</evidence>
<sequence>MKNEIRKIEYVCGIEYVSEKNENRKFLFFVLCIFSLYYMYYIYAAYRQGYLTIDEFQILLFFVYISLIIVYFNNYSIEKLFLINDVGIQIEKKNLFKHQLKFICANDIKSVFINEVIYIFEISPYLCLTLKNNNLIIVFEDFNLEMKKLVDIYRDIKKTFFFSDYKKLANIKAVHIENEENINSSKEECVSHNDTYSAKNNSSSEENIFKMLNFSPYENKKSNKTIPHPKKKTFDIYINKKLALEIMND</sequence>
<evidence type="ECO:0000256" key="3">
    <source>
        <dbReference type="SAM" id="Phobius"/>
    </source>
</evidence>
<keyword evidence="6" id="KW-1185">Reference proteome</keyword>
<evidence type="ECO:0000256" key="2">
    <source>
        <dbReference type="ARBA" id="ARBA00009610"/>
    </source>
</evidence>
<comment type="similarity">
    <text evidence="2">Belongs to the PIGH family.</text>
</comment>
<protein>
    <submittedName>
        <fullName evidence="5">Phosphatidylinositol N-acetylglucosaminyltransferase subunit H, putative</fullName>
    </submittedName>
</protein>
<keyword evidence="3" id="KW-1133">Transmembrane helix</keyword>
<dbReference type="Pfam" id="PF10181">
    <property type="entry name" value="PIG-H"/>
    <property type="match status" value="1"/>
</dbReference>
<accession>A0A1J1H6X0</accession>